<gene>
    <name evidence="2" type="ORF">Lsha_2388</name>
</gene>
<name>A0A0W0YL51_9GAMM</name>
<protein>
    <submittedName>
        <fullName evidence="2">Uncharacterized protein</fullName>
    </submittedName>
</protein>
<keyword evidence="3" id="KW-1185">Reference proteome</keyword>
<dbReference type="PROSITE" id="PS51257">
    <property type="entry name" value="PROKAR_LIPOPROTEIN"/>
    <property type="match status" value="1"/>
</dbReference>
<proteinExistence type="predicted"/>
<dbReference type="RefSeq" id="WP_018576117.1">
    <property type="nucleotide sequence ID" value="NZ_KB892382.1"/>
</dbReference>
<accession>A0A0W0YL51</accession>
<dbReference type="EMBL" id="LNYW01000066">
    <property type="protein sequence ID" value="KTD57547.1"/>
    <property type="molecule type" value="Genomic_DNA"/>
</dbReference>
<dbReference type="OrthoDB" id="9939943at2"/>
<evidence type="ECO:0000313" key="3">
    <source>
        <dbReference type="Proteomes" id="UP000054600"/>
    </source>
</evidence>
<keyword evidence="1" id="KW-0732">Signal</keyword>
<dbReference type="Proteomes" id="UP000054600">
    <property type="component" value="Unassembled WGS sequence"/>
</dbReference>
<comment type="caution">
    <text evidence="2">The sequence shown here is derived from an EMBL/GenBank/DDBJ whole genome shotgun (WGS) entry which is preliminary data.</text>
</comment>
<feature type="signal peptide" evidence="1">
    <location>
        <begin position="1"/>
        <end position="25"/>
    </location>
</feature>
<reference evidence="2 3" key="1">
    <citation type="submission" date="2015-11" db="EMBL/GenBank/DDBJ databases">
        <title>Genomic analysis of 38 Legionella species identifies large and diverse effector repertoires.</title>
        <authorList>
            <person name="Burstein D."/>
            <person name="Amaro F."/>
            <person name="Zusman T."/>
            <person name="Lifshitz Z."/>
            <person name="Cohen O."/>
            <person name="Gilbert J.A."/>
            <person name="Pupko T."/>
            <person name="Shuman H.A."/>
            <person name="Segal G."/>
        </authorList>
    </citation>
    <scope>NUCLEOTIDE SEQUENCE [LARGE SCALE GENOMIC DNA]</scope>
    <source>
        <strain evidence="2 3">ATCC 49655</strain>
    </source>
</reference>
<dbReference type="AlphaFoldDB" id="A0A0W0YL51"/>
<organism evidence="2 3">
    <name type="scientific">Legionella shakespearei DSM 23087</name>
    <dbReference type="NCBI Taxonomy" id="1122169"/>
    <lineage>
        <taxon>Bacteria</taxon>
        <taxon>Pseudomonadati</taxon>
        <taxon>Pseudomonadota</taxon>
        <taxon>Gammaproteobacteria</taxon>
        <taxon>Legionellales</taxon>
        <taxon>Legionellaceae</taxon>
        <taxon>Legionella</taxon>
    </lineage>
</organism>
<dbReference type="eggNOG" id="ENOG5032BIB">
    <property type="taxonomic scope" value="Bacteria"/>
</dbReference>
<feature type="chain" id="PRO_5006917733" evidence="1">
    <location>
        <begin position="26"/>
        <end position="119"/>
    </location>
</feature>
<dbReference type="PATRIC" id="fig|1122169.6.peg.2740"/>
<sequence length="119" mass="13642">MKTIKKAYGTLFFAVLFLYGTSLFAACPCFNAVFLQTIFKSNETASCDIYKKGSNIYKIKIYDAKYIAATTSTNCMLNSEHHDVFVDFYSDYHGDHHACIRVILDTCKLLKEHVIIRDF</sequence>
<evidence type="ECO:0000256" key="1">
    <source>
        <dbReference type="SAM" id="SignalP"/>
    </source>
</evidence>
<evidence type="ECO:0000313" key="2">
    <source>
        <dbReference type="EMBL" id="KTD57547.1"/>
    </source>
</evidence>